<comment type="caution">
    <text evidence="10">The sequence shown here is derived from an EMBL/GenBank/DDBJ whole genome shotgun (WGS) entry which is preliminary data.</text>
</comment>
<feature type="transmembrane region" description="Helical" evidence="8">
    <location>
        <begin position="297"/>
        <end position="318"/>
    </location>
</feature>
<feature type="transmembrane region" description="Helical" evidence="8">
    <location>
        <begin position="330"/>
        <end position="346"/>
    </location>
</feature>
<evidence type="ECO:0000313" key="10">
    <source>
        <dbReference type="EMBL" id="MDV5089062.1"/>
    </source>
</evidence>
<evidence type="ECO:0000256" key="8">
    <source>
        <dbReference type="SAM" id="Phobius"/>
    </source>
</evidence>
<feature type="transmembrane region" description="Helical" evidence="8">
    <location>
        <begin position="112"/>
        <end position="132"/>
    </location>
</feature>
<organism evidence="10 11">
    <name type="scientific">Veillonella absiana</name>
    <dbReference type="NCBI Taxonomy" id="3079305"/>
    <lineage>
        <taxon>Bacteria</taxon>
        <taxon>Bacillati</taxon>
        <taxon>Bacillota</taxon>
        <taxon>Negativicutes</taxon>
        <taxon>Veillonellales</taxon>
        <taxon>Veillonellaceae</taxon>
        <taxon>Veillonella</taxon>
    </lineage>
</organism>
<keyword evidence="6 8" id="KW-1133">Transmembrane helix</keyword>
<keyword evidence="7 8" id="KW-0472">Membrane</keyword>
<evidence type="ECO:0000256" key="2">
    <source>
        <dbReference type="ARBA" id="ARBA00022475"/>
    </source>
</evidence>
<reference evidence="10 11" key="1">
    <citation type="submission" date="2023-10" db="EMBL/GenBank/DDBJ databases">
        <title>Veillonella sp. nov., isolated from a pig farm feces dump.</title>
        <authorList>
            <person name="Chang Y.-H."/>
        </authorList>
    </citation>
    <scope>NUCLEOTIDE SEQUENCE [LARGE SCALE GENOMIC DNA]</scope>
    <source>
        <strain evidence="10 11">YH-vei2233</strain>
    </source>
</reference>
<sequence length="493" mass="56603">MKIIAALKSPLSVVLSLFTILYLLGNSQIAITDPVESNYTLTALEMLKANDYMSPRIYGNYWFDKPIFFYWELIGAYKLFGINEFASRLFPTIFSISSLGFLYWFTTKIADRRLAITAVLVLGTSFAYWLLAKTVITDSTLFLFFNATLAFFYLAYSSNQKYYYYFCYIFAALSTLTKGPIGFLLPGLIIVLFLASQRNFIEVHHMKLPLGLPLFLVIVGSWYGYMYALHGSAFLDTFLGVHNVLRATVSEHPKDNVWYYYTAIFFAITLPWGFTVPKQLYQQWKQRIPNWYKPPNYINYNPTTMFLLIWAITINVFFQCMATKYTTYTYPSLFPIAILMARYLVAHPNRVKVTAFITGITYIVLTYTLAIPLTNQFYSGKHTARYIESLSDTTAPIYFHGNYRASIPFYSGKTIIRVVQDESLADTLPGGINWNAKNVMPITGFKEIDANKTAYLIESNPLKNNRPFDLDLITWSPVMKTSNTIISTHIPTH</sequence>
<feature type="transmembrane region" description="Helical" evidence="8">
    <location>
        <begin position="207"/>
        <end position="225"/>
    </location>
</feature>
<evidence type="ECO:0000256" key="3">
    <source>
        <dbReference type="ARBA" id="ARBA00022676"/>
    </source>
</evidence>
<proteinExistence type="predicted"/>
<dbReference type="InterPro" id="IPR050297">
    <property type="entry name" value="LipidA_mod_glycosyltrf_83"/>
</dbReference>
<evidence type="ECO:0000256" key="1">
    <source>
        <dbReference type="ARBA" id="ARBA00004651"/>
    </source>
</evidence>
<keyword evidence="5 8" id="KW-0812">Transmembrane</keyword>
<evidence type="ECO:0000313" key="11">
    <source>
        <dbReference type="Proteomes" id="UP001272515"/>
    </source>
</evidence>
<feature type="domain" description="Glycosyltransferase RgtA/B/C/D-like" evidence="9">
    <location>
        <begin position="64"/>
        <end position="219"/>
    </location>
</feature>
<dbReference type="InterPro" id="IPR038731">
    <property type="entry name" value="RgtA/B/C-like"/>
</dbReference>
<evidence type="ECO:0000256" key="4">
    <source>
        <dbReference type="ARBA" id="ARBA00022679"/>
    </source>
</evidence>
<evidence type="ECO:0000256" key="7">
    <source>
        <dbReference type="ARBA" id="ARBA00023136"/>
    </source>
</evidence>
<evidence type="ECO:0000256" key="5">
    <source>
        <dbReference type="ARBA" id="ARBA00022692"/>
    </source>
</evidence>
<dbReference type="PANTHER" id="PTHR33908:SF3">
    <property type="entry name" value="UNDECAPRENYL PHOSPHATE-ALPHA-4-AMINO-4-DEOXY-L-ARABINOSE ARABINOSYL TRANSFERASE"/>
    <property type="match status" value="1"/>
</dbReference>
<evidence type="ECO:0000256" key="6">
    <source>
        <dbReference type="ARBA" id="ARBA00022989"/>
    </source>
</evidence>
<dbReference type="Pfam" id="PF13231">
    <property type="entry name" value="PMT_2"/>
    <property type="match status" value="1"/>
</dbReference>
<comment type="subcellular location">
    <subcellularLocation>
        <location evidence="1">Cell membrane</location>
        <topology evidence="1">Multi-pass membrane protein</topology>
    </subcellularLocation>
</comment>
<dbReference type="RefSeq" id="WP_317330433.1">
    <property type="nucleotide sequence ID" value="NZ_JAWJZA010000026.1"/>
</dbReference>
<accession>A0ABU3ZAV9</accession>
<dbReference type="EMBL" id="JAWJZB010000011">
    <property type="protein sequence ID" value="MDV5089062.1"/>
    <property type="molecule type" value="Genomic_DNA"/>
</dbReference>
<feature type="transmembrane region" description="Helical" evidence="8">
    <location>
        <begin position="353"/>
        <end position="373"/>
    </location>
</feature>
<dbReference type="Proteomes" id="UP001272515">
    <property type="component" value="Unassembled WGS sequence"/>
</dbReference>
<gene>
    <name evidence="10" type="ORF">RVY80_09540</name>
</gene>
<keyword evidence="11" id="KW-1185">Reference proteome</keyword>
<dbReference type="PANTHER" id="PTHR33908">
    <property type="entry name" value="MANNOSYLTRANSFERASE YKCB-RELATED"/>
    <property type="match status" value="1"/>
</dbReference>
<evidence type="ECO:0000259" key="9">
    <source>
        <dbReference type="Pfam" id="PF13231"/>
    </source>
</evidence>
<feature type="transmembrane region" description="Helical" evidence="8">
    <location>
        <begin position="89"/>
        <end position="106"/>
    </location>
</feature>
<keyword evidence="4" id="KW-0808">Transferase</keyword>
<feature type="transmembrane region" description="Helical" evidence="8">
    <location>
        <begin position="258"/>
        <end position="276"/>
    </location>
</feature>
<keyword evidence="3" id="KW-0328">Glycosyltransferase</keyword>
<keyword evidence="2" id="KW-1003">Cell membrane</keyword>
<protein>
    <submittedName>
        <fullName evidence="10">Glycosyltransferase family 39 protein</fullName>
    </submittedName>
</protein>
<feature type="transmembrane region" description="Helical" evidence="8">
    <location>
        <begin position="162"/>
        <end position="195"/>
    </location>
</feature>
<name>A0ABU3ZAV9_9FIRM</name>